<proteinExistence type="predicted"/>
<dbReference type="Pfam" id="PF02195">
    <property type="entry name" value="ParB_N"/>
    <property type="match status" value="1"/>
</dbReference>
<dbReference type="SMART" id="SM00470">
    <property type="entry name" value="ParB"/>
    <property type="match status" value="1"/>
</dbReference>
<evidence type="ECO:0000313" key="3">
    <source>
        <dbReference type="Proteomes" id="UP000217076"/>
    </source>
</evidence>
<evidence type="ECO:0000259" key="1">
    <source>
        <dbReference type="SMART" id="SM00470"/>
    </source>
</evidence>
<dbReference type="GO" id="GO:0005694">
    <property type="term" value="C:chromosome"/>
    <property type="evidence" value="ECO:0007669"/>
    <property type="project" value="TreeGrafter"/>
</dbReference>
<dbReference type="EMBL" id="FNCV01000010">
    <property type="protein sequence ID" value="SDH69406.1"/>
    <property type="molecule type" value="Genomic_DNA"/>
</dbReference>
<dbReference type="InterPro" id="IPR050336">
    <property type="entry name" value="Chromosome_partition/occlusion"/>
</dbReference>
<dbReference type="InterPro" id="IPR036086">
    <property type="entry name" value="ParB/Sulfiredoxin_sf"/>
</dbReference>
<dbReference type="STRING" id="83401.SAMN05421742_11044"/>
<dbReference type="PANTHER" id="PTHR33375">
    <property type="entry name" value="CHROMOSOME-PARTITIONING PROTEIN PARB-RELATED"/>
    <property type="match status" value="1"/>
</dbReference>
<dbReference type="RefSeq" id="WP_218119558.1">
    <property type="nucleotide sequence ID" value="NZ_FNCV01000010.1"/>
</dbReference>
<name>A0A1G8EHQ6_9PROT</name>
<dbReference type="SUPFAM" id="SSF110849">
    <property type="entry name" value="ParB/Sulfiredoxin"/>
    <property type="match status" value="1"/>
</dbReference>
<dbReference type="Gene3D" id="3.90.1530.10">
    <property type="entry name" value="Conserved hypothetical protein from pyrococcus furiosus pfu- 392566-001, ParB domain"/>
    <property type="match status" value="1"/>
</dbReference>
<protein>
    <submittedName>
        <fullName evidence="2">ParB-like nuclease domain-containing protein</fullName>
    </submittedName>
</protein>
<dbReference type="GO" id="GO:0007059">
    <property type="term" value="P:chromosome segregation"/>
    <property type="evidence" value="ECO:0007669"/>
    <property type="project" value="TreeGrafter"/>
</dbReference>
<reference evidence="3" key="1">
    <citation type="submission" date="2016-10" db="EMBL/GenBank/DDBJ databases">
        <authorList>
            <person name="Varghese N."/>
            <person name="Submissions S."/>
        </authorList>
    </citation>
    <scope>NUCLEOTIDE SEQUENCE [LARGE SCALE GENOMIC DNA]</scope>
    <source>
        <strain evidence="3">930I</strain>
    </source>
</reference>
<sequence length="284" mass="31795">MTGKEAKTVGIPEAVANEEEEWLAFEPLDLLEKLKARAEREPEPEVRPGRLPLSEIELHPDLFQPRGMDERHISELQRAIKAGGRLDPLLVAQVGRSVILLDGHHRVAAYESSGVTNDIPVEYFNGTLEQAVLAAGRANSKAKLPMSTQERQNYAWRLVLLGKHSKKQIAKASGASDGSIAIMRRVKRELGEEAFGFKFWFEAMNAHKGLKREELSDEDREARLEVQAADYADRLSREFSTKLATNPTLAARTFAIYFGRNLPDLVHELGLLVPEEVDGENDDF</sequence>
<dbReference type="PANTHER" id="PTHR33375:SF1">
    <property type="entry name" value="CHROMOSOME-PARTITIONING PROTEIN PARB-RELATED"/>
    <property type="match status" value="1"/>
</dbReference>
<evidence type="ECO:0000313" key="2">
    <source>
        <dbReference type="EMBL" id="SDH69406.1"/>
    </source>
</evidence>
<dbReference type="AlphaFoldDB" id="A0A1G8EHQ6"/>
<feature type="domain" description="ParB-like N-terminal" evidence="1">
    <location>
        <begin position="49"/>
        <end position="140"/>
    </location>
</feature>
<organism evidence="2 3">
    <name type="scientific">Roseospirillum parvum</name>
    <dbReference type="NCBI Taxonomy" id="83401"/>
    <lineage>
        <taxon>Bacteria</taxon>
        <taxon>Pseudomonadati</taxon>
        <taxon>Pseudomonadota</taxon>
        <taxon>Alphaproteobacteria</taxon>
        <taxon>Rhodospirillales</taxon>
        <taxon>Rhodospirillaceae</taxon>
        <taxon>Roseospirillum</taxon>
    </lineage>
</organism>
<accession>A0A1G8EHQ6</accession>
<keyword evidence="3" id="KW-1185">Reference proteome</keyword>
<dbReference type="InterPro" id="IPR003115">
    <property type="entry name" value="ParB_N"/>
</dbReference>
<dbReference type="Proteomes" id="UP000217076">
    <property type="component" value="Unassembled WGS sequence"/>
</dbReference>
<gene>
    <name evidence="2" type="ORF">SAMN05421742_11044</name>
</gene>